<evidence type="ECO:0000313" key="1">
    <source>
        <dbReference type="WBParaSite" id="MCU_003600-RA"/>
    </source>
</evidence>
<proteinExistence type="predicted"/>
<organism evidence="1">
    <name type="scientific">Mesocestoides corti</name>
    <name type="common">Flatworm</name>
    <dbReference type="NCBI Taxonomy" id="53468"/>
    <lineage>
        <taxon>Eukaryota</taxon>
        <taxon>Metazoa</taxon>
        <taxon>Spiralia</taxon>
        <taxon>Lophotrochozoa</taxon>
        <taxon>Platyhelminthes</taxon>
        <taxon>Cestoda</taxon>
        <taxon>Eucestoda</taxon>
        <taxon>Cyclophyllidea</taxon>
        <taxon>Mesocestoididae</taxon>
        <taxon>Mesocestoides</taxon>
    </lineage>
</organism>
<protein>
    <submittedName>
        <fullName evidence="1">Uncharacterized protein</fullName>
    </submittedName>
</protein>
<sequence length="80" mass="9348">WNKSQSGPKLVGRKEENRVFIYPFPGRPVLPLVRSAALKWRHKTSKRIGTQSPARRLMPHTYYLRPMTGRHLPFHRSGDV</sequence>
<dbReference type="WBParaSite" id="MCU_003600-RA">
    <property type="protein sequence ID" value="MCU_003600-RA"/>
    <property type="gene ID" value="MCU_003600"/>
</dbReference>
<name>A0A5K3EWP5_MESCO</name>
<dbReference type="AlphaFoldDB" id="A0A5K3EWP5"/>
<reference evidence="1" key="1">
    <citation type="submission" date="2019-11" db="UniProtKB">
        <authorList>
            <consortium name="WormBaseParasite"/>
        </authorList>
    </citation>
    <scope>IDENTIFICATION</scope>
</reference>
<accession>A0A5K3EWP5</accession>